<dbReference type="CDD" id="cd07377">
    <property type="entry name" value="WHTH_GntR"/>
    <property type="match status" value="1"/>
</dbReference>
<proteinExistence type="predicted"/>
<gene>
    <name evidence="5" type="ORF">UFOPK1808_00763</name>
    <name evidence="6" type="ORF">UFOPK1889_00287</name>
</gene>
<dbReference type="AlphaFoldDB" id="A0A6J6GIB3"/>
<protein>
    <submittedName>
        <fullName evidence="5">Unannotated protein</fullName>
    </submittedName>
</protein>
<dbReference type="SUPFAM" id="SSF64288">
    <property type="entry name" value="Chorismate lyase-like"/>
    <property type="match status" value="1"/>
</dbReference>
<evidence type="ECO:0000256" key="3">
    <source>
        <dbReference type="ARBA" id="ARBA00023163"/>
    </source>
</evidence>
<dbReference type="Gene3D" id="3.40.1410.10">
    <property type="entry name" value="Chorismate lyase-like"/>
    <property type="match status" value="1"/>
</dbReference>
<dbReference type="SMART" id="SM00345">
    <property type="entry name" value="HTH_GNTR"/>
    <property type="match status" value="1"/>
</dbReference>
<dbReference type="GO" id="GO:0045892">
    <property type="term" value="P:negative regulation of DNA-templated transcription"/>
    <property type="evidence" value="ECO:0007669"/>
    <property type="project" value="TreeGrafter"/>
</dbReference>
<dbReference type="Pfam" id="PF07702">
    <property type="entry name" value="UTRA"/>
    <property type="match status" value="1"/>
</dbReference>
<name>A0A6J6GIB3_9ZZZZ</name>
<dbReference type="SMART" id="SM00866">
    <property type="entry name" value="UTRA"/>
    <property type="match status" value="1"/>
</dbReference>
<evidence type="ECO:0000313" key="6">
    <source>
        <dbReference type="EMBL" id="CAB4611016.1"/>
    </source>
</evidence>
<dbReference type="SUPFAM" id="SSF46785">
    <property type="entry name" value="Winged helix' DNA-binding domain"/>
    <property type="match status" value="1"/>
</dbReference>
<dbReference type="GO" id="GO:0003677">
    <property type="term" value="F:DNA binding"/>
    <property type="evidence" value="ECO:0007669"/>
    <property type="project" value="UniProtKB-KW"/>
</dbReference>
<dbReference type="InterPro" id="IPR000524">
    <property type="entry name" value="Tscrpt_reg_HTH_GntR"/>
</dbReference>
<dbReference type="InterPro" id="IPR011663">
    <property type="entry name" value="UTRA"/>
</dbReference>
<evidence type="ECO:0000256" key="2">
    <source>
        <dbReference type="ARBA" id="ARBA00023125"/>
    </source>
</evidence>
<evidence type="ECO:0000259" key="4">
    <source>
        <dbReference type="PROSITE" id="PS50949"/>
    </source>
</evidence>
<dbReference type="EMBL" id="CAEZUL010000072">
    <property type="protein sequence ID" value="CAB4601006.1"/>
    <property type="molecule type" value="Genomic_DNA"/>
</dbReference>
<dbReference type="InterPro" id="IPR036388">
    <property type="entry name" value="WH-like_DNA-bd_sf"/>
</dbReference>
<dbReference type="PRINTS" id="PR00035">
    <property type="entry name" value="HTHGNTR"/>
</dbReference>
<dbReference type="InterPro" id="IPR050679">
    <property type="entry name" value="Bact_HTH_transcr_reg"/>
</dbReference>
<feature type="domain" description="HTH gntR-type" evidence="4">
    <location>
        <begin position="10"/>
        <end position="78"/>
    </location>
</feature>
<keyword evidence="1" id="KW-0805">Transcription regulation</keyword>
<dbReference type="EMBL" id="CAEZUZ010000027">
    <property type="protein sequence ID" value="CAB4611016.1"/>
    <property type="molecule type" value="Genomic_DNA"/>
</dbReference>
<keyword evidence="2" id="KW-0238">DNA-binding</keyword>
<dbReference type="InterPro" id="IPR028978">
    <property type="entry name" value="Chorismate_lyase_/UTRA_dom_sf"/>
</dbReference>
<dbReference type="PROSITE" id="PS50949">
    <property type="entry name" value="HTH_GNTR"/>
    <property type="match status" value="1"/>
</dbReference>
<accession>A0A6J6GIB3</accession>
<dbReference type="Gene3D" id="1.10.10.10">
    <property type="entry name" value="Winged helix-like DNA-binding domain superfamily/Winged helix DNA-binding domain"/>
    <property type="match status" value="1"/>
</dbReference>
<dbReference type="GO" id="GO:0003700">
    <property type="term" value="F:DNA-binding transcription factor activity"/>
    <property type="evidence" value="ECO:0007669"/>
    <property type="project" value="InterPro"/>
</dbReference>
<sequence>MYTTIIQVRTIRYHQIAEELKGRVLSGAYAAGRLLPSESDLSNEFEVSRVTIRKALEVLREERLVDSRQGFGWFVAGETVRQPLARLATVEDQMRASGATPQRQVLDFAFEKAPNDVATSLGTSQVLRVRRLNLADGEPFAIVTVWCAADLGQHVSRADVERSPFYELLDIPLAGATQTIGADAATPDEAQLLKVPVGSPVLRCQRTTQSIDGRTVLVSRHVFPAHRTEFVVDLPFVEQSIAPSGLRLVD</sequence>
<keyword evidence="3" id="KW-0804">Transcription</keyword>
<dbReference type="PANTHER" id="PTHR44846">
    <property type="entry name" value="MANNOSYL-D-GLYCERATE TRANSPORT/METABOLISM SYSTEM REPRESSOR MNGR-RELATED"/>
    <property type="match status" value="1"/>
</dbReference>
<evidence type="ECO:0000313" key="5">
    <source>
        <dbReference type="EMBL" id="CAB4601006.1"/>
    </source>
</evidence>
<dbReference type="Pfam" id="PF00392">
    <property type="entry name" value="GntR"/>
    <property type="match status" value="1"/>
</dbReference>
<reference evidence="5" key="1">
    <citation type="submission" date="2020-05" db="EMBL/GenBank/DDBJ databases">
        <authorList>
            <person name="Chiriac C."/>
            <person name="Salcher M."/>
            <person name="Ghai R."/>
            <person name="Kavagutti S V."/>
        </authorList>
    </citation>
    <scope>NUCLEOTIDE SEQUENCE</scope>
</reference>
<evidence type="ECO:0000256" key="1">
    <source>
        <dbReference type="ARBA" id="ARBA00023015"/>
    </source>
</evidence>
<organism evidence="5">
    <name type="scientific">freshwater metagenome</name>
    <dbReference type="NCBI Taxonomy" id="449393"/>
    <lineage>
        <taxon>unclassified sequences</taxon>
        <taxon>metagenomes</taxon>
        <taxon>ecological metagenomes</taxon>
    </lineage>
</organism>
<dbReference type="PANTHER" id="PTHR44846:SF1">
    <property type="entry name" value="MANNOSYL-D-GLYCERATE TRANSPORT_METABOLISM SYSTEM REPRESSOR MNGR-RELATED"/>
    <property type="match status" value="1"/>
</dbReference>
<dbReference type="InterPro" id="IPR036390">
    <property type="entry name" value="WH_DNA-bd_sf"/>
</dbReference>